<keyword evidence="3" id="KW-1185">Reference proteome</keyword>
<feature type="region of interest" description="Disordered" evidence="1">
    <location>
        <begin position="266"/>
        <end position="301"/>
    </location>
</feature>
<evidence type="ECO:0000256" key="1">
    <source>
        <dbReference type="SAM" id="MobiDB-lite"/>
    </source>
</evidence>
<dbReference type="EMBL" id="JAODUP010000350">
    <property type="protein sequence ID" value="KAK2151796.1"/>
    <property type="molecule type" value="Genomic_DNA"/>
</dbReference>
<gene>
    <name evidence="2" type="ORF">LSH36_350g00037</name>
</gene>
<protein>
    <submittedName>
        <fullName evidence="2">Uncharacterized protein</fullName>
    </submittedName>
</protein>
<sequence>MGFARPHSRPTATGLTRPPDRLYFVPKSKRKKLGPDAHNVRRLLAAAYSVPVPDRLGRTGLTAAYIGDLSRSWTWHRGSAARIRLRILSGGDSGQFLGQLRSTKCRRRPDYGAGTAGCRRLLGWSGCVLTRRPKTRLRLNTDRVDRVVARRRRDFTGVYNTDVLLLCYVEVSAGIRRRTLSGIEIQKRGSDSRSVVDGPAIGKIVVGDEPEGSEITTPSGLHHGVVDVEIDAPAVGSDSVRSSPFLSVEQRRDILLKYRKLTCARRKQIQEKEPERTTPVEDKVVRRRMSTGSGTTSGGTR</sequence>
<evidence type="ECO:0000313" key="2">
    <source>
        <dbReference type="EMBL" id="KAK2151796.1"/>
    </source>
</evidence>
<evidence type="ECO:0000313" key="3">
    <source>
        <dbReference type="Proteomes" id="UP001208570"/>
    </source>
</evidence>
<feature type="compositionally biased region" description="Basic and acidic residues" evidence="1">
    <location>
        <begin position="268"/>
        <end position="284"/>
    </location>
</feature>
<organism evidence="2 3">
    <name type="scientific">Paralvinella palmiformis</name>
    <dbReference type="NCBI Taxonomy" id="53620"/>
    <lineage>
        <taxon>Eukaryota</taxon>
        <taxon>Metazoa</taxon>
        <taxon>Spiralia</taxon>
        <taxon>Lophotrochozoa</taxon>
        <taxon>Annelida</taxon>
        <taxon>Polychaeta</taxon>
        <taxon>Sedentaria</taxon>
        <taxon>Canalipalpata</taxon>
        <taxon>Terebellida</taxon>
        <taxon>Terebelliformia</taxon>
        <taxon>Alvinellidae</taxon>
        <taxon>Paralvinella</taxon>
    </lineage>
</organism>
<comment type="caution">
    <text evidence="2">The sequence shown here is derived from an EMBL/GenBank/DDBJ whole genome shotgun (WGS) entry which is preliminary data.</text>
</comment>
<reference evidence="2" key="1">
    <citation type="journal article" date="2023" name="Mol. Biol. Evol.">
        <title>Third-Generation Sequencing Reveals the Adaptive Role of the Epigenome in Three Deep-Sea Polychaetes.</title>
        <authorList>
            <person name="Perez M."/>
            <person name="Aroh O."/>
            <person name="Sun Y."/>
            <person name="Lan Y."/>
            <person name="Juniper S.K."/>
            <person name="Young C.R."/>
            <person name="Angers B."/>
            <person name="Qian P.Y."/>
        </authorList>
    </citation>
    <scope>NUCLEOTIDE SEQUENCE</scope>
    <source>
        <strain evidence="2">P08H-3</strain>
    </source>
</reference>
<feature type="region of interest" description="Disordered" evidence="1">
    <location>
        <begin position="1"/>
        <end position="21"/>
    </location>
</feature>
<dbReference type="AlphaFoldDB" id="A0AAD9N1P6"/>
<proteinExistence type="predicted"/>
<name>A0AAD9N1P6_9ANNE</name>
<accession>A0AAD9N1P6</accession>
<dbReference type="Proteomes" id="UP001208570">
    <property type="component" value="Unassembled WGS sequence"/>
</dbReference>